<dbReference type="InterPro" id="IPR011990">
    <property type="entry name" value="TPR-like_helical_dom_sf"/>
</dbReference>
<evidence type="ECO:0000313" key="4">
    <source>
        <dbReference type="EMBL" id="KAJ4950839.1"/>
    </source>
</evidence>
<feature type="repeat" description="PPR" evidence="3">
    <location>
        <begin position="296"/>
        <end position="330"/>
    </location>
</feature>
<reference evidence="4" key="1">
    <citation type="journal article" date="2023" name="Plant J.">
        <title>The genome of the king protea, Protea cynaroides.</title>
        <authorList>
            <person name="Chang J."/>
            <person name="Duong T.A."/>
            <person name="Schoeman C."/>
            <person name="Ma X."/>
            <person name="Roodt D."/>
            <person name="Barker N."/>
            <person name="Li Z."/>
            <person name="Van de Peer Y."/>
            <person name="Mizrachi E."/>
        </authorList>
    </citation>
    <scope>NUCLEOTIDE SEQUENCE</scope>
    <source>
        <tissue evidence="4">Young leaves</tissue>
    </source>
</reference>
<dbReference type="Pfam" id="PF13041">
    <property type="entry name" value="PPR_2"/>
    <property type="match status" value="3"/>
</dbReference>
<name>A0A9Q0JS52_9MAGN</name>
<evidence type="ECO:0000256" key="2">
    <source>
        <dbReference type="ARBA" id="ARBA00022737"/>
    </source>
</evidence>
<feature type="repeat" description="PPR" evidence="3">
    <location>
        <begin position="366"/>
        <end position="396"/>
    </location>
</feature>
<dbReference type="PROSITE" id="PS51375">
    <property type="entry name" value="PPR"/>
    <property type="match status" value="6"/>
</dbReference>
<dbReference type="InterPro" id="IPR002885">
    <property type="entry name" value="PPR_rpt"/>
</dbReference>
<evidence type="ECO:0000256" key="3">
    <source>
        <dbReference type="PROSITE-ProRule" id="PRU00708"/>
    </source>
</evidence>
<keyword evidence="2" id="KW-0677">Repeat</keyword>
<feature type="repeat" description="PPR" evidence="3">
    <location>
        <begin position="470"/>
        <end position="504"/>
    </location>
</feature>
<comment type="caution">
    <text evidence="4">The sequence shown here is derived from an EMBL/GenBank/DDBJ whole genome shotgun (WGS) entry which is preliminary data.</text>
</comment>
<keyword evidence="5" id="KW-1185">Reference proteome</keyword>
<proteinExistence type="inferred from homology"/>
<dbReference type="PANTHER" id="PTHR47941">
    <property type="entry name" value="PENTATRICOPEPTIDE REPEAT-CONTAINING PROTEIN 3, MITOCHONDRIAL"/>
    <property type="match status" value="1"/>
</dbReference>
<feature type="repeat" description="PPR" evidence="3">
    <location>
        <begin position="261"/>
        <end position="295"/>
    </location>
</feature>
<feature type="repeat" description="PPR" evidence="3">
    <location>
        <begin position="331"/>
        <end position="365"/>
    </location>
</feature>
<feature type="repeat" description="PPR" evidence="3">
    <location>
        <begin position="435"/>
        <end position="469"/>
    </location>
</feature>
<dbReference type="NCBIfam" id="TIGR00756">
    <property type="entry name" value="PPR"/>
    <property type="match status" value="6"/>
</dbReference>
<dbReference type="EMBL" id="JAMYWD010000012">
    <property type="protein sequence ID" value="KAJ4950839.1"/>
    <property type="molecule type" value="Genomic_DNA"/>
</dbReference>
<sequence length="542" mass="62212">MQLLRAVSRRAIPRPHSTEGFGSVRTDYSNHLVMVTSFKFSVVRNSNSSARTDQSAVEGTVSFDPVSADSDNSLVSVPDHDVSAVDKDAAAIQKILKRHISNSVQELERALDGCGLLLTEDVVRQVLQRHRSEWKPALLFFNWVSRGGPEYGGYTPGTGAYNGMLDILGRMKRFEQLHQVLDEMSKRDGLINERTYAILAHRYAGAHKVEEAINIFYRRKAFGLELDLIAFQTLLMSLCRYKHVEAAEFLFRSKRNEFPPDIKTLNIILNGWCVLGSLREAKRFWNDIISSRCKPDKFTYGIFINSLTKAGKISTAVKLFHSMWEKGCSPDVAICNCIIDGLCFKKRIPQALEIFGEMNERGCHRDVVTYNTLIKCLCNIRRMEKVYELLDEMEQDKGNCTPNDRTFSYLLKSLKEPKEVPCLLERMERNGCKITGDTYNLILRLFVGWNQQEEARNIWLEMERDGVGPDQRSYTIMIHGLQSNGRLEEALHYFTEMTSKGLCVVALIQTERRNNKRLREEEDAVYRTALEADQVREHRRKE</sequence>
<accession>A0A9Q0JS52</accession>
<dbReference type="Proteomes" id="UP001141806">
    <property type="component" value="Unassembled WGS sequence"/>
</dbReference>
<dbReference type="Gene3D" id="1.25.40.10">
    <property type="entry name" value="Tetratricopeptide repeat domain"/>
    <property type="match status" value="4"/>
</dbReference>
<evidence type="ECO:0008006" key="6">
    <source>
        <dbReference type="Google" id="ProtNLM"/>
    </source>
</evidence>
<evidence type="ECO:0000256" key="1">
    <source>
        <dbReference type="ARBA" id="ARBA00007626"/>
    </source>
</evidence>
<dbReference type="AlphaFoldDB" id="A0A9Q0JS52"/>
<gene>
    <name evidence="4" type="ORF">NE237_027671</name>
</gene>
<protein>
    <recommendedName>
        <fullName evidence="6">Pentatricopeptide repeat-containing protein</fullName>
    </recommendedName>
</protein>
<dbReference type="OrthoDB" id="185373at2759"/>
<comment type="similarity">
    <text evidence="1">Belongs to the PPR family. P subfamily.</text>
</comment>
<dbReference type="Pfam" id="PF01535">
    <property type="entry name" value="PPR"/>
    <property type="match status" value="1"/>
</dbReference>
<organism evidence="4 5">
    <name type="scientific">Protea cynaroides</name>
    <dbReference type="NCBI Taxonomy" id="273540"/>
    <lineage>
        <taxon>Eukaryota</taxon>
        <taxon>Viridiplantae</taxon>
        <taxon>Streptophyta</taxon>
        <taxon>Embryophyta</taxon>
        <taxon>Tracheophyta</taxon>
        <taxon>Spermatophyta</taxon>
        <taxon>Magnoliopsida</taxon>
        <taxon>Proteales</taxon>
        <taxon>Proteaceae</taxon>
        <taxon>Protea</taxon>
    </lineage>
</organism>
<evidence type="ECO:0000313" key="5">
    <source>
        <dbReference type="Proteomes" id="UP001141806"/>
    </source>
</evidence>